<accession>A0ABD0RSV2</accession>
<evidence type="ECO:0000313" key="7">
    <source>
        <dbReference type="Proteomes" id="UP001529510"/>
    </source>
</evidence>
<dbReference type="AlphaFoldDB" id="A0ABD0RSV2"/>
<keyword evidence="4" id="KW-0175">Coiled coil</keyword>
<evidence type="ECO:0000256" key="1">
    <source>
        <dbReference type="ARBA" id="ARBA00022723"/>
    </source>
</evidence>
<dbReference type="EMBL" id="JAMKFB020000002">
    <property type="protein sequence ID" value="KAL0201614.1"/>
    <property type="molecule type" value="Genomic_DNA"/>
</dbReference>
<dbReference type="InterPro" id="IPR058030">
    <property type="entry name" value="TRIM8/14/16/25/29/45/65_CC"/>
</dbReference>
<dbReference type="PANTHER" id="PTHR25465">
    <property type="entry name" value="B-BOX DOMAIN CONTAINING"/>
    <property type="match status" value="1"/>
</dbReference>
<dbReference type="InterPro" id="IPR051051">
    <property type="entry name" value="E3_ubiq-ligase_TRIM/RNF"/>
</dbReference>
<dbReference type="GO" id="GO:0008270">
    <property type="term" value="F:zinc ion binding"/>
    <property type="evidence" value="ECO:0007669"/>
    <property type="project" value="UniProtKB-KW"/>
</dbReference>
<organism evidence="6 7">
    <name type="scientific">Cirrhinus mrigala</name>
    <name type="common">Mrigala</name>
    <dbReference type="NCBI Taxonomy" id="683832"/>
    <lineage>
        <taxon>Eukaryota</taxon>
        <taxon>Metazoa</taxon>
        <taxon>Chordata</taxon>
        <taxon>Craniata</taxon>
        <taxon>Vertebrata</taxon>
        <taxon>Euteleostomi</taxon>
        <taxon>Actinopterygii</taxon>
        <taxon>Neopterygii</taxon>
        <taxon>Teleostei</taxon>
        <taxon>Ostariophysi</taxon>
        <taxon>Cypriniformes</taxon>
        <taxon>Cyprinidae</taxon>
        <taxon>Labeoninae</taxon>
        <taxon>Labeonini</taxon>
        <taxon>Cirrhinus</taxon>
    </lineage>
</organism>
<dbReference type="Pfam" id="PF25600">
    <property type="entry name" value="TRIM_CC"/>
    <property type="match status" value="1"/>
</dbReference>
<evidence type="ECO:0000259" key="5">
    <source>
        <dbReference type="Pfam" id="PF25600"/>
    </source>
</evidence>
<keyword evidence="1" id="KW-0479">Metal-binding</keyword>
<evidence type="ECO:0000313" key="6">
    <source>
        <dbReference type="EMBL" id="KAL0201614.1"/>
    </source>
</evidence>
<keyword evidence="3" id="KW-0862">Zinc</keyword>
<reference evidence="6 7" key="1">
    <citation type="submission" date="2024-05" db="EMBL/GenBank/DDBJ databases">
        <title>Genome sequencing and assembly of Indian major carp, Cirrhinus mrigala (Hamilton, 1822).</title>
        <authorList>
            <person name="Mohindra V."/>
            <person name="Chowdhury L.M."/>
            <person name="Lal K."/>
            <person name="Jena J.K."/>
        </authorList>
    </citation>
    <scope>NUCLEOTIDE SEQUENCE [LARGE SCALE GENOMIC DNA]</scope>
    <source>
        <strain evidence="6">CM1030</strain>
        <tissue evidence="6">Blood</tissue>
    </source>
</reference>
<evidence type="ECO:0000256" key="4">
    <source>
        <dbReference type="SAM" id="Coils"/>
    </source>
</evidence>
<protein>
    <recommendedName>
        <fullName evidence="5">TRIM8/14/16/25/29/45/65 coiled-coil region domain-containing protein</fullName>
    </recommendedName>
</protein>
<keyword evidence="2" id="KW-0863">Zinc-finger</keyword>
<dbReference type="PANTHER" id="PTHR25465:SF5">
    <property type="entry name" value="E3 UBIQUITIN_ISG15 LIGASE TRIM25-RELATED"/>
    <property type="match status" value="1"/>
</dbReference>
<evidence type="ECO:0000256" key="3">
    <source>
        <dbReference type="ARBA" id="ARBA00022833"/>
    </source>
</evidence>
<evidence type="ECO:0000256" key="2">
    <source>
        <dbReference type="ARBA" id="ARBA00022771"/>
    </source>
</evidence>
<feature type="coiled-coil region" evidence="4">
    <location>
        <begin position="29"/>
        <end position="63"/>
    </location>
</feature>
<name>A0ABD0RSV2_CIRMR</name>
<keyword evidence="7" id="KW-1185">Reference proteome</keyword>
<proteinExistence type="predicted"/>
<feature type="non-terminal residue" evidence="6">
    <location>
        <position position="74"/>
    </location>
</feature>
<feature type="non-terminal residue" evidence="6">
    <location>
        <position position="1"/>
    </location>
</feature>
<gene>
    <name evidence="6" type="ORF">M9458_004801</name>
</gene>
<comment type="caution">
    <text evidence="6">The sequence shown here is derived from an EMBL/GenBank/DDBJ whole genome shotgun (WGS) entry which is preliminary data.</text>
</comment>
<sequence>AAVEDSERIFTELIHSIERRCSEMIKMIREQEKAEVNRSEGLLKQLEQEIDDLRRRDTELKQLLHTDDHIHFLQ</sequence>
<feature type="domain" description="TRIM8/14/16/25/29/45/65 coiled-coil region" evidence="5">
    <location>
        <begin position="2"/>
        <end position="74"/>
    </location>
</feature>
<dbReference type="Proteomes" id="UP001529510">
    <property type="component" value="Unassembled WGS sequence"/>
</dbReference>